<dbReference type="Gramene" id="Psat05G0303800-T1">
    <property type="protein sequence ID" value="KAI5406547.1"/>
    <property type="gene ID" value="KIW84_053038"/>
</dbReference>
<sequence>MSMDTFSLGVIRPPSGICDERGKRLKSDQEPKTEPESESESGSGSEPEPESETDSETEREYKKAWDREFGWQSIPLEDLEASDLSSRFEDHPDPFFYICPKFTYSNKAKIKQGEDSKKALADYRERSRNISPFDVTDFPSFGNICGNNFPRPVTITDDRRPHFMHLSKLALDNYNNHDNQVLNVGASCKRVSDNDLRASGGGGDDDGDHRTRVQFGVVSRLMYIVSTRANSLQVPVGYRHCSMPSLSGLMQASPCHSTGLLNVWIPCPVSAGLPAILHQAFCGVVFRSAINHGWMLLVDALLIWFVMLADLFLCGLAKRIDDKKIDALIWLELFLELGLIVALPTVMDGVAIGITLVSFCRYDDSPFNKVTTVGFTCPIST</sequence>
<protein>
    <submittedName>
        <fullName evidence="3">Uncharacterized protein</fullName>
    </submittedName>
</protein>
<keyword evidence="2" id="KW-0472">Membrane</keyword>
<organism evidence="3 4">
    <name type="scientific">Pisum sativum</name>
    <name type="common">Garden pea</name>
    <name type="synonym">Lathyrus oleraceus</name>
    <dbReference type="NCBI Taxonomy" id="3888"/>
    <lineage>
        <taxon>Eukaryota</taxon>
        <taxon>Viridiplantae</taxon>
        <taxon>Streptophyta</taxon>
        <taxon>Embryophyta</taxon>
        <taxon>Tracheophyta</taxon>
        <taxon>Spermatophyta</taxon>
        <taxon>Magnoliopsida</taxon>
        <taxon>eudicotyledons</taxon>
        <taxon>Gunneridae</taxon>
        <taxon>Pentapetalae</taxon>
        <taxon>rosids</taxon>
        <taxon>fabids</taxon>
        <taxon>Fabales</taxon>
        <taxon>Fabaceae</taxon>
        <taxon>Papilionoideae</taxon>
        <taxon>50 kb inversion clade</taxon>
        <taxon>NPAAA clade</taxon>
        <taxon>Hologalegina</taxon>
        <taxon>IRL clade</taxon>
        <taxon>Fabeae</taxon>
        <taxon>Lathyrus</taxon>
    </lineage>
</organism>
<evidence type="ECO:0000313" key="4">
    <source>
        <dbReference type="Proteomes" id="UP001058974"/>
    </source>
</evidence>
<evidence type="ECO:0000256" key="1">
    <source>
        <dbReference type="SAM" id="MobiDB-lite"/>
    </source>
</evidence>
<reference evidence="3 4" key="1">
    <citation type="journal article" date="2022" name="Nat. Genet.">
        <title>Improved pea reference genome and pan-genome highlight genomic features and evolutionary characteristics.</title>
        <authorList>
            <person name="Yang T."/>
            <person name="Liu R."/>
            <person name="Luo Y."/>
            <person name="Hu S."/>
            <person name="Wang D."/>
            <person name="Wang C."/>
            <person name="Pandey M.K."/>
            <person name="Ge S."/>
            <person name="Xu Q."/>
            <person name="Li N."/>
            <person name="Li G."/>
            <person name="Huang Y."/>
            <person name="Saxena R.K."/>
            <person name="Ji Y."/>
            <person name="Li M."/>
            <person name="Yan X."/>
            <person name="He Y."/>
            <person name="Liu Y."/>
            <person name="Wang X."/>
            <person name="Xiang C."/>
            <person name="Varshney R.K."/>
            <person name="Ding H."/>
            <person name="Gao S."/>
            <person name="Zong X."/>
        </authorList>
    </citation>
    <scope>NUCLEOTIDE SEQUENCE [LARGE SCALE GENOMIC DNA]</scope>
    <source>
        <strain evidence="3 4">cv. Zhongwan 6</strain>
    </source>
</reference>
<comment type="caution">
    <text evidence="3">The sequence shown here is derived from an EMBL/GenBank/DDBJ whole genome shotgun (WGS) entry which is preliminary data.</text>
</comment>
<evidence type="ECO:0000256" key="2">
    <source>
        <dbReference type="SAM" id="Phobius"/>
    </source>
</evidence>
<feature type="compositionally biased region" description="Basic and acidic residues" evidence="1">
    <location>
        <begin position="18"/>
        <end position="35"/>
    </location>
</feature>
<feature type="transmembrane region" description="Helical" evidence="2">
    <location>
        <begin position="294"/>
        <end position="317"/>
    </location>
</feature>
<name>A0A9D4WRS8_PEA</name>
<dbReference type="AlphaFoldDB" id="A0A9D4WRS8"/>
<keyword evidence="2" id="KW-0812">Transmembrane</keyword>
<keyword evidence="2" id="KW-1133">Transmembrane helix</keyword>
<dbReference type="EMBL" id="JAMSHJ010000005">
    <property type="protein sequence ID" value="KAI5406547.1"/>
    <property type="molecule type" value="Genomic_DNA"/>
</dbReference>
<evidence type="ECO:0000313" key="3">
    <source>
        <dbReference type="EMBL" id="KAI5406547.1"/>
    </source>
</evidence>
<dbReference type="Proteomes" id="UP001058974">
    <property type="component" value="Chromosome 5"/>
</dbReference>
<accession>A0A9D4WRS8</accession>
<gene>
    <name evidence="3" type="ORF">KIW84_053038</name>
</gene>
<keyword evidence="4" id="KW-1185">Reference proteome</keyword>
<feature type="region of interest" description="Disordered" evidence="1">
    <location>
        <begin position="1"/>
        <end position="62"/>
    </location>
</feature>
<feature type="transmembrane region" description="Helical" evidence="2">
    <location>
        <begin position="329"/>
        <end position="359"/>
    </location>
</feature>
<proteinExistence type="predicted"/>